<evidence type="ECO:0000313" key="3">
    <source>
        <dbReference type="Proteomes" id="UP000028042"/>
    </source>
</evidence>
<dbReference type="EMBL" id="JPGY02000001">
    <property type="protein sequence ID" value="KRU11941.1"/>
    <property type="molecule type" value="Genomic_DNA"/>
</dbReference>
<dbReference type="Proteomes" id="UP000028042">
    <property type="component" value="Unassembled WGS sequence"/>
</dbReference>
<evidence type="ECO:0008006" key="5">
    <source>
        <dbReference type="Google" id="ProtNLM"/>
    </source>
</evidence>
<reference evidence="2 3" key="3">
    <citation type="journal article" name="Genome Announc.">
        <title>Improved Draft Genome Sequence of Clostridium pasteurianum Strain ATCC 6013 (DSM 525) Using a Hybrid Next-Generation Sequencing Approach.</title>
        <authorList>
            <person name="Pyne M.E."/>
            <person name="Utturkar S."/>
            <person name="Brown S.D."/>
            <person name="Moo-Young M."/>
            <person name="Chung D.A."/>
            <person name="Chou C.P."/>
        </authorList>
    </citation>
    <scope>NUCLEOTIDE SEQUENCE [LARGE SCALE GENOMIC DNA]</scope>
    <source>
        <strain evidence="2 3">ATCC 6013</strain>
    </source>
</reference>
<protein>
    <recommendedName>
        <fullName evidence="5">Cyclic lactone autoinducer peptide</fullName>
    </recommendedName>
</protein>
<sequence>MYIIMRTLKIKKCIAIALCTVSMIIAETSSSMCLFFLAKETKMPKSLYKVD</sequence>
<dbReference type="KEGG" id="cpat:CLPA_c19910"/>
<evidence type="ECO:0000313" key="4">
    <source>
        <dbReference type="Proteomes" id="UP000030905"/>
    </source>
</evidence>
<organism evidence="1 4">
    <name type="scientific">Clostridium pasteurianum DSM 525 = ATCC 6013</name>
    <dbReference type="NCBI Taxonomy" id="1262449"/>
    <lineage>
        <taxon>Bacteria</taxon>
        <taxon>Bacillati</taxon>
        <taxon>Bacillota</taxon>
        <taxon>Clostridia</taxon>
        <taxon>Eubacteriales</taxon>
        <taxon>Clostridiaceae</taxon>
        <taxon>Clostridium</taxon>
    </lineage>
</organism>
<dbReference type="Proteomes" id="UP000030905">
    <property type="component" value="Chromosome"/>
</dbReference>
<gene>
    <name evidence="1" type="ORF">CLPA_c19910</name>
    <name evidence="2" type="ORF">CP6013_01188</name>
</gene>
<accession>A0A0H3J2B2</accession>
<reference evidence="2" key="2">
    <citation type="submission" date="2015-10" db="EMBL/GenBank/DDBJ databases">
        <title>Improved Draft Genome Sequence of Clostridium pasteurianum Strain ATCC 6013 (DSM 525) Using a Hybrid Next-Generation Sequencing Approach.</title>
        <authorList>
            <person name="Pyne M.E."/>
            <person name="Utturkar S.M."/>
            <person name="Brown S.D."/>
            <person name="Moo-Young M."/>
            <person name="Chung D.A."/>
            <person name="Chou P.C."/>
        </authorList>
    </citation>
    <scope>NUCLEOTIDE SEQUENCE</scope>
    <source>
        <strain evidence="2">ATCC 6013</strain>
    </source>
</reference>
<reference evidence="1 4" key="1">
    <citation type="journal article" date="2015" name="Genome Announc.">
        <title>Complete Genome Sequence of the Nitrogen-Fixing and Solvent-Producing Clostridium pasteurianum DSM 525.</title>
        <authorList>
            <person name="Poehlein A."/>
            <person name="Grosse-Honebrink A."/>
            <person name="Zhang Y."/>
            <person name="Minton N.P."/>
            <person name="Daniel R."/>
        </authorList>
    </citation>
    <scope>NUCLEOTIDE SEQUENCE [LARGE SCALE GENOMIC DNA]</scope>
    <source>
        <strain evidence="1">DSM 525</strain>
        <strain evidence="4">DSM 525 / ATCC 6013</strain>
    </source>
</reference>
<dbReference type="AlphaFoldDB" id="A0A0H3J2B2"/>
<name>A0A0H3J2B2_CLOPA</name>
<keyword evidence="4" id="KW-1185">Reference proteome</keyword>
<dbReference type="KEGG" id="cpae:CPAST_c19910"/>
<evidence type="ECO:0000313" key="2">
    <source>
        <dbReference type="EMBL" id="KRU11941.1"/>
    </source>
</evidence>
<proteinExistence type="predicted"/>
<dbReference type="PATRIC" id="fig|1262449.7.peg.2004"/>
<evidence type="ECO:0000313" key="1">
    <source>
        <dbReference type="EMBL" id="AJA52049.1"/>
    </source>
</evidence>
<dbReference type="EMBL" id="CP009268">
    <property type="protein sequence ID" value="AJA52049.1"/>
    <property type="molecule type" value="Genomic_DNA"/>
</dbReference>